<accession>A0ABV7ILB1</accession>
<sequence length="137" mass="14143">MSRPRPDRRPSHGRPHCLAADTRGSSVVEAALVMPVLLFMVLGAIDAGRVLWVRNTLQYAVESAARCAAIDSNSCATTSAIQSHAAAMATGLGVAASAFTVSSPGCGEMVAVTYTYTGGISSAINFQPTFTVSACHP</sequence>
<evidence type="ECO:0000256" key="1">
    <source>
        <dbReference type="SAM" id="Phobius"/>
    </source>
</evidence>
<evidence type="ECO:0000259" key="2">
    <source>
        <dbReference type="Pfam" id="PF07811"/>
    </source>
</evidence>
<dbReference type="Pfam" id="PF07811">
    <property type="entry name" value="TadE"/>
    <property type="match status" value="1"/>
</dbReference>
<dbReference type="EMBL" id="JBHRTQ010000004">
    <property type="protein sequence ID" value="MFC3173390.1"/>
    <property type="molecule type" value="Genomic_DNA"/>
</dbReference>
<comment type="caution">
    <text evidence="3">The sequence shown here is derived from an EMBL/GenBank/DDBJ whole genome shotgun (WGS) entry which is preliminary data.</text>
</comment>
<evidence type="ECO:0000313" key="3">
    <source>
        <dbReference type="EMBL" id="MFC3173390.1"/>
    </source>
</evidence>
<keyword evidence="4" id="KW-1185">Reference proteome</keyword>
<name>A0ABV7ILB1_9SPHN</name>
<dbReference type="InterPro" id="IPR012495">
    <property type="entry name" value="TadE-like_dom"/>
</dbReference>
<organism evidence="3 4">
    <name type="scientific">Novosphingobium bradum</name>
    <dbReference type="NCBI Taxonomy" id="1737444"/>
    <lineage>
        <taxon>Bacteria</taxon>
        <taxon>Pseudomonadati</taxon>
        <taxon>Pseudomonadota</taxon>
        <taxon>Alphaproteobacteria</taxon>
        <taxon>Sphingomonadales</taxon>
        <taxon>Sphingomonadaceae</taxon>
        <taxon>Novosphingobium</taxon>
    </lineage>
</organism>
<keyword evidence="1" id="KW-0472">Membrane</keyword>
<evidence type="ECO:0000313" key="4">
    <source>
        <dbReference type="Proteomes" id="UP001595604"/>
    </source>
</evidence>
<reference evidence="4" key="1">
    <citation type="journal article" date="2019" name="Int. J. Syst. Evol. Microbiol.">
        <title>The Global Catalogue of Microorganisms (GCM) 10K type strain sequencing project: providing services to taxonomists for standard genome sequencing and annotation.</title>
        <authorList>
            <consortium name="The Broad Institute Genomics Platform"/>
            <consortium name="The Broad Institute Genome Sequencing Center for Infectious Disease"/>
            <person name="Wu L."/>
            <person name="Ma J."/>
        </authorList>
    </citation>
    <scope>NUCLEOTIDE SEQUENCE [LARGE SCALE GENOMIC DNA]</scope>
    <source>
        <strain evidence="4">KCTC 42984</strain>
    </source>
</reference>
<protein>
    <submittedName>
        <fullName evidence="3">TadE/TadG family type IV pilus assembly protein</fullName>
    </submittedName>
</protein>
<keyword evidence="1" id="KW-0812">Transmembrane</keyword>
<gene>
    <name evidence="3" type="ORF">ACFOD9_03905</name>
</gene>
<dbReference type="RefSeq" id="WP_379508777.1">
    <property type="nucleotide sequence ID" value="NZ_JBHRTQ010000004.1"/>
</dbReference>
<feature type="transmembrane region" description="Helical" evidence="1">
    <location>
        <begin position="32"/>
        <end position="52"/>
    </location>
</feature>
<dbReference type="Proteomes" id="UP001595604">
    <property type="component" value="Unassembled WGS sequence"/>
</dbReference>
<feature type="domain" description="TadE-like" evidence="2">
    <location>
        <begin position="24"/>
        <end position="66"/>
    </location>
</feature>
<proteinExistence type="predicted"/>
<keyword evidence="1" id="KW-1133">Transmembrane helix</keyword>